<sequence length="108" mass="12890">MSGFWENADMEDYFKLFHCTFEEIKKVDSRFRVGGPAVCGGTDEKWIRAFLEYCHEHSIAVDFITRHHYTIEQPSYEGYYAYSEFMKAEDGFSNLQTRREIIDNFPEY</sequence>
<keyword evidence="2" id="KW-0378">Hydrolase</keyword>
<dbReference type="SUPFAM" id="SSF51445">
    <property type="entry name" value="(Trans)glycosidases"/>
    <property type="match status" value="1"/>
</dbReference>
<dbReference type="InterPro" id="IPR049166">
    <property type="entry name" value="GH39_cat"/>
</dbReference>
<gene>
    <name evidence="5" type="ORF">K040078D81_43510</name>
</gene>
<evidence type="ECO:0000256" key="3">
    <source>
        <dbReference type="ARBA" id="ARBA00023295"/>
    </source>
</evidence>
<name>A0ABQ0BFJ0_9FIRM</name>
<keyword evidence="6" id="KW-1185">Reference proteome</keyword>
<reference evidence="5 6" key="1">
    <citation type="submission" date="2024-04" db="EMBL/GenBank/DDBJ databases">
        <title>Defined microbial consortia suppress multidrug-resistant proinflammatory Enterobacteriaceae via ecological control.</title>
        <authorList>
            <person name="Furuichi M."/>
            <person name="Kawaguchi T."/>
            <person name="Pust M."/>
            <person name="Yasuma K."/>
            <person name="Plichta D."/>
            <person name="Hasegawa N."/>
            <person name="Ohya T."/>
            <person name="Bhattarai S."/>
            <person name="Sasajima S."/>
            <person name="Aoto Y."/>
            <person name="Tuganbaev T."/>
            <person name="Yaginuma M."/>
            <person name="Ueda M."/>
            <person name="Okahashi N."/>
            <person name="Amafuji K."/>
            <person name="Kiridooshi Y."/>
            <person name="Sugita K."/>
            <person name="Strazar M."/>
            <person name="Skelly A."/>
            <person name="Suda W."/>
            <person name="Hattori M."/>
            <person name="Nakamoto N."/>
            <person name="Caballero S."/>
            <person name="Norman J."/>
            <person name="Olle B."/>
            <person name="Tanoue T."/>
            <person name="Arita M."/>
            <person name="Bucci V."/>
            <person name="Atarashi K."/>
            <person name="Xavier R."/>
            <person name="Honda K."/>
        </authorList>
    </citation>
    <scope>NUCLEOTIDE SEQUENCE [LARGE SCALE GENOMIC DNA]</scope>
    <source>
        <strain evidence="6">k04-0078-D8-1</strain>
    </source>
</reference>
<protein>
    <recommendedName>
        <fullName evidence="4">Glycosyl hydrolases family 39 N-terminal catalytic domain-containing protein</fullName>
    </recommendedName>
</protein>
<keyword evidence="3" id="KW-0326">Glycosidase</keyword>
<comment type="caution">
    <text evidence="5">The sequence shown here is derived from an EMBL/GenBank/DDBJ whole genome shotgun (WGS) entry which is preliminary data.</text>
</comment>
<evidence type="ECO:0000313" key="5">
    <source>
        <dbReference type="EMBL" id="GAA6410234.1"/>
    </source>
</evidence>
<dbReference type="Pfam" id="PF01229">
    <property type="entry name" value="Glyco_hydro_39"/>
    <property type="match status" value="1"/>
</dbReference>
<dbReference type="InterPro" id="IPR017853">
    <property type="entry name" value="GH"/>
</dbReference>
<evidence type="ECO:0000256" key="2">
    <source>
        <dbReference type="ARBA" id="ARBA00022801"/>
    </source>
</evidence>
<accession>A0ABQ0BFJ0</accession>
<evidence type="ECO:0000313" key="6">
    <source>
        <dbReference type="Proteomes" id="UP001600943"/>
    </source>
</evidence>
<evidence type="ECO:0000256" key="1">
    <source>
        <dbReference type="ARBA" id="ARBA00008875"/>
    </source>
</evidence>
<dbReference type="Proteomes" id="UP001600943">
    <property type="component" value="Unassembled WGS sequence"/>
</dbReference>
<feature type="domain" description="Glycosyl hydrolases family 39 N-terminal catalytic" evidence="4">
    <location>
        <begin position="4"/>
        <end position="107"/>
    </location>
</feature>
<evidence type="ECO:0000259" key="4">
    <source>
        <dbReference type="Pfam" id="PF01229"/>
    </source>
</evidence>
<dbReference type="EMBL" id="BAABYW010000001">
    <property type="protein sequence ID" value="GAA6410234.1"/>
    <property type="molecule type" value="Genomic_DNA"/>
</dbReference>
<dbReference type="Gene3D" id="3.20.20.80">
    <property type="entry name" value="Glycosidases"/>
    <property type="match status" value="1"/>
</dbReference>
<comment type="similarity">
    <text evidence="1">Belongs to the glycosyl hydrolase 39 family.</text>
</comment>
<organism evidence="5 6">
    <name type="scientific">Blautia hominis</name>
    <dbReference type="NCBI Taxonomy" id="2025493"/>
    <lineage>
        <taxon>Bacteria</taxon>
        <taxon>Bacillati</taxon>
        <taxon>Bacillota</taxon>
        <taxon>Clostridia</taxon>
        <taxon>Lachnospirales</taxon>
        <taxon>Lachnospiraceae</taxon>
        <taxon>Blautia</taxon>
    </lineage>
</organism>
<proteinExistence type="inferred from homology"/>